<reference evidence="3 4" key="1">
    <citation type="submission" date="2023-03" db="EMBL/GenBank/DDBJ databases">
        <title>Bacillus Genome Sequencing.</title>
        <authorList>
            <person name="Dunlap C."/>
        </authorList>
    </citation>
    <scope>NUCLEOTIDE SEQUENCE [LARGE SCALE GENOMIC DNA]</scope>
    <source>
        <strain evidence="3 4">B-59205</strain>
    </source>
</reference>
<protein>
    <submittedName>
        <fullName evidence="3">S26 family signal peptidase</fullName>
    </submittedName>
</protein>
<evidence type="ECO:0000313" key="4">
    <source>
        <dbReference type="Proteomes" id="UP001344888"/>
    </source>
</evidence>
<dbReference type="GO" id="GO:0006465">
    <property type="term" value="P:signal peptide processing"/>
    <property type="evidence" value="ECO:0007669"/>
    <property type="project" value="InterPro"/>
</dbReference>
<dbReference type="Pfam" id="PF10502">
    <property type="entry name" value="Peptidase_S26"/>
    <property type="match status" value="1"/>
</dbReference>
<dbReference type="GO" id="GO:0004252">
    <property type="term" value="F:serine-type endopeptidase activity"/>
    <property type="evidence" value="ECO:0007669"/>
    <property type="project" value="InterPro"/>
</dbReference>
<keyword evidence="4" id="KW-1185">Reference proteome</keyword>
<sequence length="359" mass="40754">MSDFKRKLDKMMGDTSMQERRIKQRVHENFRAPVKKPSWQVPFVTAAIAVVALFLFITFNPIEQLSSNEGSEIPYDPLDDLAQISALQKKQLLSAIRYEKFAELPHFDKVDGLHYVDREAFSLEGSDKTFHTVIERKANLYDSVVYKVGDIVRTMTNTTSHLPTYADAYYEVVAVPGDRVVLKNGQLKVNGKPLQSEILDYYEENGVTIVGGYDQLLNAREYFLINHFPASETVQAGTITPVHKIYGEVVGLATEENTESIYFAKEGANAYTAEQYFDLFLYDGLFGSGHLAQSLIDSKTSFTQTNRLGELFLEAAYRKLSPISDNRVEVRYQYGRAGVNEHVFYMEQRPNTGTWVVSE</sequence>
<proteinExistence type="predicted"/>
<feature type="transmembrane region" description="Helical" evidence="1">
    <location>
        <begin position="41"/>
        <end position="59"/>
    </location>
</feature>
<name>A0AAW9NVT1_9BACL</name>
<evidence type="ECO:0000256" key="1">
    <source>
        <dbReference type="SAM" id="Phobius"/>
    </source>
</evidence>
<accession>A0AAW9NVT1</accession>
<dbReference type="AlphaFoldDB" id="A0AAW9NVT1"/>
<dbReference type="EMBL" id="JARSFG010000018">
    <property type="protein sequence ID" value="MEC1179574.1"/>
    <property type="molecule type" value="Genomic_DNA"/>
</dbReference>
<dbReference type="InterPro" id="IPR019533">
    <property type="entry name" value="Peptidase_S26"/>
</dbReference>
<evidence type="ECO:0000313" key="3">
    <source>
        <dbReference type="EMBL" id="MEC1179574.1"/>
    </source>
</evidence>
<gene>
    <name evidence="3" type="ORF">P9B03_13830</name>
</gene>
<keyword evidence="1" id="KW-0472">Membrane</keyword>
<comment type="caution">
    <text evidence="3">The sequence shown here is derived from an EMBL/GenBank/DDBJ whole genome shotgun (WGS) entry which is preliminary data.</text>
</comment>
<dbReference type="Proteomes" id="UP001344888">
    <property type="component" value="Unassembled WGS sequence"/>
</dbReference>
<organism evidence="3 4">
    <name type="scientific">Metasolibacillus meyeri</name>
    <dbReference type="NCBI Taxonomy" id="1071052"/>
    <lineage>
        <taxon>Bacteria</taxon>
        <taxon>Bacillati</taxon>
        <taxon>Bacillota</taxon>
        <taxon>Bacilli</taxon>
        <taxon>Bacillales</taxon>
        <taxon>Caryophanaceae</taxon>
        <taxon>Metasolibacillus</taxon>
    </lineage>
</organism>
<keyword evidence="1" id="KW-1133">Transmembrane helix</keyword>
<evidence type="ECO:0000259" key="2">
    <source>
        <dbReference type="Pfam" id="PF10502"/>
    </source>
</evidence>
<dbReference type="Gene3D" id="2.10.109.10">
    <property type="entry name" value="Umud Fragment, subunit A"/>
    <property type="match status" value="1"/>
</dbReference>
<keyword evidence="1" id="KW-0812">Transmembrane</keyword>
<dbReference type="RefSeq" id="WP_326124057.1">
    <property type="nucleotide sequence ID" value="NZ_JARSFG010000018.1"/>
</dbReference>
<feature type="domain" description="Peptidase S26" evidence="2">
    <location>
        <begin position="146"/>
        <end position="224"/>
    </location>
</feature>